<evidence type="ECO:0000313" key="10">
    <source>
        <dbReference type="Proteomes" id="UP000182584"/>
    </source>
</evidence>
<dbReference type="GO" id="GO:0005886">
    <property type="term" value="C:plasma membrane"/>
    <property type="evidence" value="ECO:0007669"/>
    <property type="project" value="UniProtKB-SubCell"/>
</dbReference>
<evidence type="ECO:0000256" key="4">
    <source>
        <dbReference type="ARBA" id="ARBA00022692"/>
    </source>
</evidence>
<keyword evidence="6 7" id="KW-0472">Membrane</keyword>
<keyword evidence="4 7" id="KW-0812">Transmembrane</keyword>
<feature type="transmembrane region" description="Helical" evidence="7">
    <location>
        <begin position="15"/>
        <end position="35"/>
    </location>
</feature>
<evidence type="ECO:0000256" key="7">
    <source>
        <dbReference type="SAM" id="Phobius"/>
    </source>
</evidence>
<dbReference type="PANTHER" id="PTHR40074">
    <property type="entry name" value="O-ACETYLTRANSFERASE WECH"/>
    <property type="match status" value="1"/>
</dbReference>
<proteinExistence type="inferred from homology"/>
<organism evidence="9 10">
    <name type="scientific">Butyrivibrio fibrisolvens</name>
    <dbReference type="NCBI Taxonomy" id="831"/>
    <lineage>
        <taxon>Bacteria</taxon>
        <taxon>Bacillati</taxon>
        <taxon>Bacillota</taxon>
        <taxon>Clostridia</taxon>
        <taxon>Lachnospirales</taxon>
        <taxon>Lachnospiraceae</taxon>
        <taxon>Butyrivibrio</taxon>
    </lineage>
</organism>
<protein>
    <submittedName>
        <fullName evidence="9">Peptidoglycan/LPS O-acetylase OafA/YrhL, contains acyltransferase and SGNH-hydrolase domains</fullName>
    </submittedName>
</protein>
<evidence type="ECO:0000256" key="1">
    <source>
        <dbReference type="ARBA" id="ARBA00004651"/>
    </source>
</evidence>
<keyword evidence="9" id="KW-0012">Acyltransferase</keyword>
<dbReference type="OrthoDB" id="2005627at2"/>
<keyword evidence="3" id="KW-1003">Cell membrane</keyword>
<evidence type="ECO:0000259" key="8">
    <source>
        <dbReference type="Pfam" id="PF01757"/>
    </source>
</evidence>
<feature type="transmembrane region" description="Helical" evidence="7">
    <location>
        <begin position="123"/>
        <end position="142"/>
    </location>
</feature>
<keyword evidence="5 7" id="KW-1133">Transmembrane helix</keyword>
<dbReference type="GO" id="GO:0009246">
    <property type="term" value="P:enterobacterial common antigen biosynthetic process"/>
    <property type="evidence" value="ECO:0007669"/>
    <property type="project" value="TreeGrafter"/>
</dbReference>
<feature type="transmembrane region" description="Helical" evidence="7">
    <location>
        <begin position="162"/>
        <end position="183"/>
    </location>
</feature>
<evidence type="ECO:0000256" key="3">
    <source>
        <dbReference type="ARBA" id="ARBA00022475"/>
    </source>
</evidence>
<accession>A0A1H9QUK9</accession>
<dbReference type="GO" id="GO:0016787">
    <property type="term" value="F:hydrolase activity"/>
    <property type="evidence" value="ECO:0007669"/>
    <property type="project" value="UniProtKB-KW"/>
</dbReference>
<feature type="transmembrane region" description="Helical" evidence="7">
    <location>
        <begin position="83"/>
        <end position="102"/>
    </location>
</feature>
<gene>
    <name evidence="9" type="ORF">SAMN04487884_108123</name>
</gene>
<dbReference type="Pfam" id="PF01757">
    <property type="entry name" value="Acyl_transf_3"/>
    <property type="match status" value="1"/>
</dbReference>
<sequence length="363" mass="42777">MNTIFYFPKEYNVSSVWPILVFSFIIFPALIISSIKMFSLKNIQLEKDQISLEDSLIYRGIATVVVMIHHYSLRMNHPDKMTYYWYVGYLAVSVFFFLSGYSSMIQLNLKGEKIWNHYLIKRLIRLLIPFWVTNLIYALFYMPSPMQFIKATLSLKQVRGTASEWSIVWFLATIIFFTVLFWMSFRFFHNKKYSLMLFAAGTVLLVVINKFVLDHDHYWYNSSLAFGSGLLYAQYKEVFNRYIKRYKTLIMPIVIICLSIVFMATTKGFQQWWIQMICSELCICLIPVLEQCTILSSALFKIIGTASWEIFLIHPLLYSAYYSVFNDKYGFSGIICILTGIVIGLVIYQFDRKLIQYINRCFK</sequence>
<feature type="domain" description="Acyltransferase 3" evidence="8">
    <location>
        <begin position="59"/>
        <end position="344"/>
    </location>
</feature>
<feature type="transmembrane region" description="Helical" evidence="7">
    <location>
        <begin position="56"/>
        <end position="71"/>
    </location>
</feature>
<feature type="transmembrane region" description="Helical" evidence="7">
    <location>
        <begin position="329"/>
        <end position="350"/>
    </location>
</feature>
<dbReference type="AlphaFoldDB" id="A0A1H9QUK9"/>
<evidence type="ECO:0000256" key="2">
    <source>
        <dbReference type="ARBA" id="ARBA00007400"/>
    </source>
</evidence>
<comment type="subcellular location">
    <subcellularLocation>
        <location evidence="1">Cell membrane</location>
        <topology evidence="1">Multi-pass membrane protein</topology>
    </subcellularLocation>
</comment>
<dbReference type="InterPro" id="IPR002656">
    <property type="entry name" value="Acyl_transf_3_dom"/>
</dbReference>
<evidence type="ECO:0000256" key="6">
    <source>
        <dbReference type="ARBA" id="ARBA00023136"/>
    </source>
</evidence>
<dbReference type="PANTHER" id="PTHR40074:SF2">
    <property type="entry name" value="O-ACETYLTRANSFERASE WECH"/>
    <property type="match status" value="1"/>
</dbReference>
<dbReference type="GO" id="GO:0016413">
    <property type="term" value="F:O-acetyltransferase activity"/>
    <property type="evidence" value="ECO:0007669"/>
    <property type="project" value="TreeGrafter"/>
</dbReference>
<name>A0A1H9QUK9_BUTFI</name>
<feature type="transmembrane region" description="Helical" evidence="7">
    <location>
        <begin position="247"/>
        <end position="266"/>
    </location>
</feature>
<evidence type="ECO:0000313" key="9">
    <source>
        <dbReference type="EMBL" id="SER64138.1"/>
    </source>
</evidence>
<keyword evidence="9" id="KW-0378">Hydrolase</keyword>
<evidence type="ECO:0000256" key="5">
    <source>
        <dbReference type="ARBA" id="ARBA00022989"/>
    </source>
</evidence>
<reference evidence="9 10" key="1">
    <citation type="submission" date="2016-10" db="EMBL/GenBank/DDBJ databases">
        <authorList>
            <person name="de Groot N.N."/>
        </authorList>
    </citation>
    <scope>NUCLEOTIDE SEQUENCE [LARGE SCALE GENOMIC DNA]</scope>
    <source>
        <strain evidence="9 10">AR40</strain>
    </source>
</reference>
<dbReference type="Proteomes" id="UP000182584">
    <property type="component" value="Unassembled WGS sequence"/>
</dbReference>
<comment type="similarity">
    <text evidence="2">Belongs to the acyltransferase 3 family.</text>
</comment>
<keyword evidence="9" id="KW-0808">Transferase</keyword>
<feature type="transmembrane region" description="Helical" evidence="7">
    <location>
        <begin position="195"/>
        <end position="212"/>
    </location>
</feature>
<dbReference type="RefSeq" id="WP_074755539.1">
    <property type="nucleotide sequence ID" value="NZ_FOGJ01000008.1"/>
</dbReference>
<dbReference type="EMBL" id="FOGJ01000008">
    <property type="protein sequence ID" value="SER64138.1"/>
    <property type="molecule type" value="Genomic_DNA"/>
</dbReference>